<dbReference type="InterPro" id="IPR036388">
    <property type="entry name" value="WH-like_DNA-bd_sf"/>
</dbReference>
<dbReference type="Pfam" id="PF17782">
    <property type="entry name" value="WHD_DprA"/>
    <property type="match status" value="1"/>
</dbReference>
<dbReference type="GO" id="GO:0016787">
    <property type="term" value="F:hydrolase activity"/>
    <property type="evidence" value="ECO:0007669"/>
    <property type="project" value="UniProtKB-KW"/>
</dbReference>
<name>A0ABS4XIC2_9MICC</name>
<sequence length="595" mass="63175">MAWTPENLQLLLARLRSNAGDFTDTEVRGASKGCPDLKETLSAFGNMPGGGTIVLGLDAANGFTATGVEDPGALEALVASQARTAVVPEVQVAFERVDLEGETVVIATVAGVVPEARPCRTVQGNLAYLRQPDGQYRMSEQEVQQLLAAGTRPRHDTRPVDETSIADLDSQLRDHFIAVARSASRRLSEVSDEEVLRFKRVIEPQGSRLTLAGLYALGRYPQQFEPHLSITAVAEPATRGEVRNLDRVEFDGPLPELLDRAVEWVQRNTRTEIRFGSNGHGQDETEMPMVAVRELIANALVHRDLGPHTTGKNVQIRLSGDQLVVSSPGGLWGLSQDQLGWPGAKSSVNEFLYEICKMTRTASAHRVVEGEGGGLREVRLALRDAGLRCPGFNDNGVRFTASLMRGTSVTATDRLWLGELPAAAGLSEIQKQLLISMRHGRSWNSHMVNDEFGLFGSAEAGGELQGLVAAGLAVLTGKSSSFAMAPALAPAAVNVAANTAAVNGASAGTPVGHDTAASNAAPALRVPEPMKTSKNAAAILRELGSDPLEVADISSKTGLTANQIRYALSPLLTAGIVVREGGQGHKVTTYSRAGA</sequence>
<dbReference type="Gene3D" id="1.10.10.10">
    <property type="entry name" value="Winged helix-like DNA-binding domain superfamily/Winged helix DNA-binding domain"/>
    <property type="match status" value="1"/>
</dbReference>
<accession>A0ABS4XIC2</accession>
<reference evidence="3 4" key="1">
    <citation type="submission" date="2021-03" db="EMBL/GenBank/DDBJ databases">
        <title>Sequencing the genomes of 1000 actinobacteria strains.</title>
        <authorList>
            <person name="Klenk H.-P."/>
        </authorList>
    </citation>
    <scope>NUCLEOTIDE SEQUENCE [LARGE SCALE GENOMIC DNA]</scope>
    <source>
        <strain evidence="3 4">DSM 15797</strain>
    </source>
</reference>
<evidence type="ECO:0000259" key="2">
    <source>
        <dbReference type="Pfam" id="PF17782"/>
    </source>
</evidence>
<keyword evidence="3" id="KW-0347">Helicase</keyword>
<feature type="domain" description="Schlafen AlbA-2" evidence="1">
    <location>
        <begin position="33"/>
        <end position="138"/>
    </location>
</feature>
<dbReference type="Gene3D" id="3.30.565.60">
    <property type="match status" value="1"/>
</dbReference>
<dbReference type="PANTHER" id="PTHR30595">
    <property type="entry name" value="GLPR-RELATED TRANSCRIPTIONAL REPRESSOR"/>
    <property type="match status" value="1"/>
</dbReference>
<comment type="caution">
    <text evidence="3">The sequence shown here is derived from an EMBL/GenBank/DDBJ whole genome shotgun (WGS) entry which is preliminary data.</text>
</comment>
<dbReference type="InterPro" id="IPR038461">
    <property type="entry name" value="Schlafen_AlbA_2_dom_sf"/>
</dbReference>
<proteinExistence type="predicted"/>
<dbReference type="EC" id="3.6.4.12" evidence="3"/>
<dbReference type="InterPro" id="IPR036390">
    <property type="entry name" value="WH_DNA-bd_sf"/>
</dbReference>
<dbReference type="SUPFAM" id="SSF46785">
    <property type="entry name" value="Winged helix' DNA-binding domain"/>
    <property type="match status" value="1"/>
</dbReference>
<dbReference type="InterPro" id="IPR007421">
    <property type="entry name" value="Schlafen_AlbA_2_dom"/>
</dbReference>
<dbReference type="PANTHER" id="PTHR30595:SF6">
    <property type="entry name" value="SCHLAFEN ALBA-2 DOMAIN-CONTAINING PROTEIN"/>
    <property type="match status" value="1"/>
</dbReference>
<protein>
    <submittedName>
        <fullName evidence="3">ATP-dependent DNA helicase RecG</fullName>
        <ecNumber evidence="3">3.6.4.12</ecNumber>
    </submittedName>
</protein>
<dbReference type="Pfam" id="PF04326">
    <property type="entry name" value="SLFN_AlbA_2"/>
    <property type="match status" value="1"/>
</dbReference>
<organism evidence="3 4">
    <name type="scientific">Paeniglutamicibacter kerguelensis</name>
    <dbReference type="NCBI Taxonomy" id="254788"/>
    <lineage>
        <taxon>Bacteria</taxon>
        <taxon>Bacillati</taxon>
        <taxon>Actinomycetota</taxon>
        <taxon>Actinomycetes</taxon>
        <taxon>Micrococcales</taxon>
        <taxon>Micrococcaceae</taxon>
        <taxon>Paeniglutamicibacter</taxon>
    </lineage>
</organism>
<dbReference type="EMBL" id="JAGIOF010000001">
    <property type="protein sequence ID" value="MBP2387998.1"/>
    <property type="molecule type" value="Genomic_DNA"/>
</dbReference>
<dbReference type="Pfam" id="PF13749">
    <property type="entry name" value="HATPase_c_4"/>
    <property type="match status" value="1"/>
</dbReference>
<dbReference type="GO" id="GO:0003678">
    <property type="term" value="F:DNA helicase activity"/>
    <property type="evidence" value="ECO:0007669"/>
    <property type="project" value="UniProtKB-EC"/>
</dbReference>
<dbReference type="Proteomes" id="UP001296993">
    <property type="component" value="Unassembled WGS sequence"/>
</dbReference>
<keyword evidence="3" id="KW-0378">Hydrolase</keyword>
<evidence type="ECO:0000259" key="1">
    <source>
        <dbReference type="Pfam" id="PF04326"/>
    </source>
</evidence>
<gene>
    <name evidence="3" type="ORF">JOF47_003509</name>
</gene>
<evidence type="ECO:0000313" key="3">
    <source>
        <dbReference type="EMBL" id="MBP2387998.1"/>
    </source>
</evidence>
<keyword evidence="3" id="KW-0547">Nucleotide-binding</keyword>
<evidence type="ECO:0000313" key="4">
    <source>
        <dbReference type="Proteomes" id="UP001296993"/>
    </source>
</evidence>
<dbReference type="InterPro" id="IPR041614">
    <property type="entry name" value="DprA_WH"/>
</dbReference>
<feature type="domain" description="DprA winged helix" evidence="2">
    <location>
        <begin position="527"/>
        <end position="583"/>
    </location>
</feature>
<keyword evidence="4" id="KW-1185">Reference proteome</keyword>
<keyword evidence="3" id="KW-0067">ATP-binding</keyword>
<dbReference type="InterPro" id="IPR038475">
    <property type="entry name" value="RecG_C_sf"/>
</dbReference>
<dbReference type="RefSeq" id="WP_210000701.1">
    <property type="nucleotide sequence ID" value="NZ_BAAAJY010000001.1"/>
</dbReference>
<dbReference type="Gene3D" id="3.30.950.30">
    <property type="entry name" value="Schlafen, AAA domain"/>
    <property type="match status" value="1"/>
</dbReference>